<keyword evidence="3" id="KW-0812">Transmembrane</keyword>
<feature type="transmembrane region" description="Helical" evidence="3">
    <location>
        <begin position="205"/>
        <end position="225"/>
    </location>
</feature>
<feature type="transmembrane region" description="Helical" evidence="3">
    <location>
        <begin position="373"/>
        <end position="392"/>
    </location>
</feature>
<evidence type="ECO:0000313" key="6">
    <source>
        <dbReference type="Proteomes" id="UP000191024"/>
    </source>
</evidence>
<feature type="transmembrane region" description="Helical" evidence="3">
    <location>
        <begin position="171"/>
        <end position="193"/>
    </location>
</feature>
<dbReference type="Gene3D" id="1.20.1250.20">
    <property type="entry name" value="MFS general substrate transporter like domains"/>
    <property type="match status" value="1"/>
</dbReference>
<feature type="transmembrane region" description="Helical" evidence="3">
    <location>
        <begin position="307"/>
        <end position="330"/>
    </location>
</feature>
<dbReference type="Pfam" id="PF07690">
    <property type="entry name" value="MFS_1"/>
    <property type="match status" value="1"/>
</dbReference>
<dbReference type="GO" id="GO:0032218">
    <property type="term" value="P:riboflavin transport"/>
    <property type="evidence" value="ECO:0007669"/>
    <property type="project" value="TreeGrafter"/>
</dbReference>
<evidence type="ECO:0000256" key="3">
    <source>
        <dbReference type="SAM" id="Phobius"/>
    </source>
</evidence>
<evidence type="ECO:0000259" key="4">
    <source>
        <dbReference type="PROSITE" id="PS50850"/>
    </source>
</evidence>
<keyword evidence="6" id="KW-1185">Reference proteome</keyword>
<comment type="subcellular location">
    <subcellularLocation>
        <location evidence="1">Membrane</location>
        <topology evidence="1">Multi-pass membrane protein</topology>
    </subcellularLocation>
</comment>
<feature type="transmembrane region" description="Helical" evidence="3">
    <location>
        <begin position="119"/>
        <end position="141"/>
    </location>
</feature>
<dbReference type="GO" id="GO:0022857">
    <property type="term" value="F:transmembrane transporter activity"/>
    <property type="evidence" value="ECO:0007669"/>
    <property type="project" value="InterPro"/>
</dbReference>
<feature type="domain" description="Major facilitator superfamily (MFS) profile" evidence="4">
    <location>
        <begin position="77"/>
        <end position="491"/>
    </location>
</feature>
<reference evidence="6" key="1">
    <citation type="submission" date="2016-03" db="EMBL/GenBank/DDBJ databases">
        <authorList>
            <person name="Devillers H."/>
        </authorList>
    </citation>
    <scope>NUCLEOTIDE SEQUENCE [LARGE SCALE GENOMIC DNA]</scope>
</reference>
<protein>
    <submittedName>
        <fullName evidence="5">LAMI_0C04962g1_1</fullName>
    </submittedName>
</protein>
<dbReference type="CDD" id="cd17352">
    <property type="entry name" value="MFS_MCT_SLC16"/>
    <property type="match status" value="1"/>
</dbReference>
<feature type="transmembrane region" description="Helical" evidence="3">
    <location>
        <begin position="469"/>
        <end position="489"/>
    </location>
</feature>
<comment type="similarity">
    <text evidence="2">Belongs to the major facilitator superfamily. Monocarboxylate porter (TC 2.A.1.13) family.</text>
</comment>
<evidence type="ECO:0000313" key="5">
    <source>
        <dbReference type="EMBL" id="SCU83845.1"/>
    </source>
</evidence>
<dbReference type="InterPro" id="IPR050327">
    <property type="entry name" value="Proton-linked_MCT"/>
</dbReference>
<accession>A0A1G4J2H9</accession>
<dbReference type="InterPro" id="IPR011701">
    <property type="entry name" value="MFS"/>
</dbReference>
<dbReference type="OrthoDB" id="6509908at2759"/>
<evidence type="ECO:0000256" key="1">
    <source>
        <dbReference type="ARBA" id="ARBA00004141"/>
    </source>
</evidence>
<feature type="transmembrane region" description="Helical" evidence="3">
    <location>
        <begin position="237"/>
        <end position="257"/>
    </location>
</feature>
<dbReference type="InterPro" id="IPR020846">
    <property type="entry name" value="MFS_dom"/>
</dbReference>
<feature type="transmembrane region" description="Helical" evidence="3">
    <location>
        <begin position="398"/>
        <end position="417"/>
    </location>
</feature>
<feature type="transmembrane region" description="Helical" evidence="3">
    <location>
        <begin position="342"/>
        <end position="361"/>
    </location>
</feature>
<sequence>MKRPPKPQEERQVMANVAIQHDVCDIASGSKLRAARFDFDEGGPDAAIELSAPRSCQTDLDYMEEDDGHTYPEGGLDAWLVTFGSFLGIFPTWGLYFSAGVIQTYIASNQLAQVSTSTISWIFSLYNFFMLGSSVLSGLYFDVHGVRKPVLLGSALFLAGSFVLGNCSKVWHFLLCFSCLNGIGTGVLTAPLLGVVCHYFSRKRATATALAINGGSIGGVVYPLLLRSLYNKIGYSWTMRIMAFIALALLVASACLVKEDVSKLAPPSNTTASAKPREKTTPLSLLRDLARYILQSFDHKALSDPRFLFCTLGTCFAELSTGATLTYLASYCTDVGYSENDSFLVVTVLNALSIAGGYFYGYLADCFAGRFNVMVVINVCLGILPLALWLPFGQKKSAVMLAFAALYGFFYGSLLNLAPVCCGQICRTDQFGTRYSTMYFLVGLTFLAGIPITGAIIGDGTLTHYRRAIIFISTMAIVSGVFFFISKVFSVRCYALKSEQRQTHESLLKSSYKLTIKRF</sequence>
<keyword evidence="3" id="KW-0472">Membrane</keyword>
<dbReference type="InterPro" id="IPR036259">
    <property type="entry name" value="MFS_trans_sf"/>
</dbReference>
<dbReference type="AlphaFoldDB" id="A0A1G4J2H9"/>
<dbReference type="PANTHER" id="PTHR11360">
    <property type="entry name" value="MONOCARBOXYLATE TRANSPORTER"/>
    <property type="match status" value="1"/>
</dbReference>
<dbReference type="Proteomes" id="UP000191024">
    <property type="component" value="Chromosome C"/>
</dbReference>
<dbReference type="PROSITE" id="PS50850">
    <property type="entry name" value="MFS"/>
    <property type="match status" value="1"/>
</dbReference>
<dbReference type="PANTHER" id="PTHR11360:SF177">
    <property type="entry name" value="RIBOFLAVIN TRANSPORTER MCH5"/>
    <property type="match status" value="1"/>
</dbReference>
<dbReference type="EMBL" id="LT598466">
    <property type="protein sequence ID" value="SCU83845.1"/>
    <property type="molecule type" value="Genomic_DNA"/>
</dbReference>
<gene>
    <name evidence="5" type="ORF">LAMI_0C04962G</name>
</gene>
<feature type="transmembrane region" description="Helical" evidence="3">
    <location>
        <begin position="438"/>
        <end position="457"/>
    </location>
</feature>
<evidence type="ECO:0000256" key="2">
    <source>
        <dbReference type="ARBA" id="ARBA00006727"/>
    </source>
</evidence>
<keyword evidence="3" id="KW-1133">Transmembrane helix</keyword>
<proteinExistence type="inferred from homology"/>
<dbReference type="SUPFAM" id="SSF103473">
    <property type="entry name" value="MFS general substrate transporter"/>
    <property type="match status" value="1"/>
</dbReference>
<dbReference type="GO" id="GO:0016020">
    <property type="term" value="C:membrane"/>
    <property type="evidence" value="ECO:0007669"/>
    <property type="project" value="UniProtKB-SubCell"/>
</dbReference>
<feature type="transmembrane region" description="Helical" evidence="3">
    <location>
        <begin position="78"/>
        <end position="99"/>
    </location>
</feature>
<organism evidence="5 6">
    <name type="scientific">Lachancea mirantina</name>
    <dbReference type="NCBI Taxonomy" id="1230905"/>
    <lineage>
        <taxon>Eukaryota</taxon>
        <taxon>Fungi</taxon>
        <taxon>Dikarya</taxon>
        <taxon>Ascomycota</taxon>
        <taxon>Saccharomycotina</taxon>
        <taxon>Saccharomycetes</taxon>
        <taxon>Saccharomycetales</taxon>
        <taxon>Saccharomycetaceae</taxon>
        <taxon>Lachancea</taxon>
    </lineage>
</organism>
<name>A0A1G4J2H9_9SACH</name>